<dbReference type="RefSeq" id="WP_068340558.1">
    <property type="nucleotide sequence ID" value="NZ_LQBP01000013.1"/>
</dbReference>
<dbReference type="InterPro" id="IPR011051">
    <property type="entry name" value="RmlC_Cupin_sf"/>
</dbReference>
<keyword evidence="2" id="KW-1185">Reference proteome</keyword>
<dbReference type="Gene3D" id="2.60.120.10">
    <property type="entry name" value="Jelly Rolls"/>
    <property type="match status" value="1"/>
</dbReference>
<dbReference type="STRING" id="1685378.AVO44_18860"/>
<dbReference type="InterPro" id="IPR014710">
    <property type="entry name" value="RmlC-like_jellyroll"/>
</dbReference>
<evidence type="ECO:0000313" key="1">
    <source>
        <dbReference type="EMBL" id="KUJ77100.1"/>
    </source>
</evidence>
<dbReference type="Proteomes" id="UP000053690">
    <property type="component" value="Unassembled WGS sequence"/>
</dbReference>
<dbReference type="OrthoDB" id="9083851at2"/>
<evidence type="ECO:0008006" key="3">
    <source>
        <dbReference type="Google" id="ProtNLM"/>
    </source>
</evidence>
<reference evidence="2" key="1">
    <citation type="submission" date="2015-12" db="EMBL/GenBank/DDBJ databases">
        <authorList>
            <person name="Zhang G."/>
            <person name="Stingl U."/>
        </authorList>
    </citation>
    <scope>NUCLEOTIDE SEQUENCE [LARGE SCALE GENOMIC DNA]</scope>
    <source>
        <strain evidence="2">ZGT108</strain>
    </source>
</reference>
<proteinExistence type="predicted"/>
<dbReference type="Pfam" id="PF16867">
    <property type="entry name" value="DMSP_lyase"/>
    <property type="match status" value="1"/>
</dbReference>
<protein>
    <recommendedName>
        <fullName evidence="3">Cupin 2 conserved barrel domain-containing protein</fullName>
    </recommendedName>
</protein>
<dbReference type="EMBL" id="LQBP01000013">
    <property type="protein sequence ID" value="KUJ77100.1"/>
    <property type="molecule type" value="Genomic_DNA"/>
</dbReference>
<sequence length="233" mass="25664">MNIKHTAIGALQRLARRTSEHLILNIGDDLSEDKKELTRIMSSALDSLDTAAGPVELPDLAEVRALRHAPKVFGASAPTSLAPLQQAALSAFGYVRWAEFYVENNWSRPFLSEFANGEGVGPNGVLKSQDLILGLFLLGPNSYYPPHAHPAEEFYVVLSGDVLFHGSNGASPIRKIQGDFMIFRSNEAHAIQTFDTPVFAVHGQVGAINEPSWYRDDMNDFSEPKKYPELKKA</sequence>
<comment type="caution">
    <text evidence="1">The sequence shown here is derived from an EMBL/GenBank/DDBJ whole genome shotgun (WGS) entry which is preliminary data.</text>
</comment>
<accession>A0A0X3TUY9</accession>
<dbReference type="AlphaFoldDB" id="A0A0X3TUY9"/>
<dbReference type="SUPFAM" id="SSF51182">
    <property type="entry name" value="RmlC-like cupins"/>
    <property type="match status" value="1"/>
</dbReference>
<dbReference type="GO" id="GO:0047869">
    <property type="term" value="F:dimethylpropiothetin dethiomethylase activity"/>
    <property type="evidence" value="ECO:0007669"/>
    <property type="project" value="InterPro"/>
</dbReference>
<evidence type="ECO:0000313" key="2">
    <source>
        <dbReference type="Proteomes" id="UP000053690"/>
    </source>
</evidence>
<gene>
    <name evidence="1" type="ORF">AVO44_18860</name>
</gene>
<name>A0A0X3TUY9_9RHOB</name>
<organism evidence="1 2">
    <name type="scientific">Ruegeria profundi</name>
    <dbReference type="NCBI Taxonomy" id="1685378"/>
    <lineage>
        <taxon>Bacteria</taxon>
        <taxon>Pseudomonadati</taxon>
        <taxon>Pseudomonadota</taxon>
        <taxon>Alphaproteobacteria</taxon>
        <taxon>Rhodobacterales</taxon>
        <taxon>Roseobacteraceae</taxon>
        <taxon>Ruegeria</taxon>
    </lineage>
</organism>
<dbReference type="InterPro" id="IPR031723">
    <property type="entry name" value="DMSP_lyase"/>
</dbReference>